<dbReference type="Proteomes" id="UP001271007">
    <property type="component" value="Unassembled WGS sequence"/>
</dbReference>
<dbReference type="InterPro" id="IPR051783">
    <property type="entry name" value="NAD(P)-dependent_oxidoreduct"/>
</dbReference>
<proteinExistence type="predicted"/>
<comment type="caution">
    <text evidence="2">The sequence shown here is derived from an EMBL/GenBank/DDBJ whole genome shotgun (WGS) entry which is preliminary data.</text>
</comment>
<evidence type="ECO:0000259" key="1">
    <source>
        <dbReference type="Pfam" id="PF01370"/>
    </source>
</evidence>
<dbReference type="InterPro" id="IPR001509">
    <property type="entry name" value="Epimerase_deHydtase"/>
</dbReference>
<keyword evidence="3" id="KW-1185">Reference proteome</keyword>
<gene>
    <name evidence="2" type="ORF">LTR09_006163</name>
</gene>
<dbReference type="GO" id="GO:0005737">
    <property type="term" value="C:cytoplasm"/>
    <property type="evidence" value="ECO:0007669"/>
    <property type="project" value="TreeGrafter"/>
</dbReference>
<protein>
    <recommendedName>
        <fullName evidence="1">NAD-dependent epimerase/dehydratase domain-containing protein</fullName>
    </recommendedName>
</protein>
<dbReference type="EMBL" id="JAWDJX010000019">
    <property type="protein sequence ID" value="KAK3052682.1"/>
    <property type="molecule type" value="Genomic_DNA"/>
</dbReference>
<feature type="domain" description="NAD-dependent epimerase/dehydratase" evidence="1">
    <location>
        <begin position="148"/>
        <end position="237"/>
    </location>
</feature>
<dbReference type="InterPro" id="IPR036291">
    <property type="entry name" value="NAD(P)-bd_dom_sf"/>
</dbReference>
<evidence type="ECO:0000313" key="3">
    <source>
        <dbReference type="Proteomes" id="UP001271007"/>
    </source>
</evidence>
<dbReference type="PANTHER" id="PTHR48079">
    <property type="entry name" value="PROTEIN YEEZ"/>
    <property type="match status" value="1"/>
</dbReference>
<dbReference type="GO" id="GO:0004029">
    <property type="term" value="F:aldehyde dehydrogenase (NAD+) activity"/>
    <property type="evidence" value="ECO:0007669"/>
    <property type="project" value="TreeGrafter"/>
</dbReference>
<evidence type="ECO:0000313" key="2">
    <source>
        <dbReference type="EMBL" id="KAK3052682.1"/>
    </source>
</evidence>
<organism evidence="2 3">
    <name type="scientific">Extremus antarcticus</name>
    <dbReference type="NCBI Taxonomy" id="702011"/>
    <lineage>
        <taxon>Eukaryota</taxon>
        <taxon>Fungi</taxon>
        <taxon>Dikarya</taxon>
        <taxon>Ascomycota</taxon>
        <taxon>Pezizomycotina</taxon>
        <taxon>Dothideomycetes</taxon>
        <taxon>Dothideomycetidae</taxon>
        <taxon>Mycosphaerellales</taxon>
        <taxon>Extremaceae</taxon>
        <taxon>Extremus</taxon>
    </lineage>
</organism>
<dbReference type="SUPFAM" id="SSF51735">
    <property type="entry name" value="NAD(P)-binding Rossmann-fold domains"/>
    <property type="match status" value="1"/>
</dbReference>
<dbReference type="Pfam" id="PF01370">
    <property type="entry name" value="Epimerase"/>
    <property type="match status" value="2"/>
</dbReference>
<accession>A0AAJ0DLE2</accession>
<dbReference type="AlphaFoldDB" id="A0AAJ0DLE2"/>
<name>A0AAJ0DLE2_9PEZI</name>
<dbReference type="PANTHER" id="PTHR48079:SF6">
    <property type="entry name" value="NAD(P)-BINDING DOMAIN-CONTAINING PROTEIN-RELATED"/>
    <property type="match status" value="1"/>
</dbReference>
<feature type="domain" description="NAD-dependent epimerase/dehydratase" evidence="1">
    <location>
        <begin position="6"/>
        <end position="74"/>
    </location>
</feature>
<sequence length="337" mass="37055">MAPKLFVTGGTGYIGGTVLDTIVKSHPEYDITVLLRTIPADFSKRYPDVHIINGDYDSTDIITEAASKADVVVYNGNSDHLPPLQAIVAGLLKRSNTPSFLIHLSGTGIVADWRTPTYLGKLNPKIWNDVDDIDAITSRPEGELHQHTDTYLHEVVAKHGDKLKVAIICPPDIYGPGRGPGRTQSVYFPVFWKEIQKVGQPFYAGEGTNTRSWVHIEDLMTVYMKLIEAAVAGGKGADWGREGYYFTASQEASQIDIARETGKILKAKGRIENAEPKQLPLDTVGSMLSDLYPGLGAYMFAANSRTQAHRAKNVFGYEPKEATLWDTMEADLLACLE</sequence>
<dbReference type="Gene3D" id="3.40.50.720">
    <property type="entry name" value="NAD(P)-binding Rossmann-like Domain"/>
    <property type="match status" value="1"/>
</dbReference>
<reference evidence="2" key="1">
    <citation type="submission" date="2023-04" db="EMBL/GenBank/DDBJ databases">
        <title>Black Yeasts Isolated from many extreme environments.</title>
        <authorList>
            <person name="Coleine C."/>
            <person name="Stajich J.E."/>
            <person name="Selbmann L."/>
        </authorList>
    </citation>
    <scope>NUCLEOTIDE SEQUENCE</scope>
    <source>
        <strain evidence="2">CCFEE 5312</strain>
    </source>
</reference>